<sequence length="602" mass="65964">MILFHSLINVAILALLLSFAFRYQIVRNREAVNARYTLASYLFASNDHTHGYLHHRIETIDEFLGTLEHTVRSYYAVPRRSRGLFMHYTNSSSGGSDEIAPPMLFLEYHVGFYGTPSYAQVSTEIYPLTLESPTGPFLNAAVLLNNSRESCTPQVDRVAGGAFIPCRISAVGDLLDRMVALRLTFSLFARSRQWSGGRAATIPSSWEVVVDYGFEGHKAAVAMAVRFFYVSRRQLEQWPLLLCWAAGLLALVDMCARLRAQVRERGGVRPRHHRYREHSPDGEGLERAPLPSSTLGAVQVKESGWRWLGYLSNLAVLSFATAALVAQHKCRTSESLEEAVTLLLAFASMLSSFRVVVLLKLFPAWYVLIDGLATALQQLSVFAVGVLPVLIGYAVCGTAVFGGIGGIYFQSVFKAVATLLCSMFGDNLLDTFLQLDQSPHLLQILFARVFFLTFLALFVCNILNIAHSIIQDSYSQALKSYACAVASTAEASAAAQQQRQFSGSSDGSGVYGQAGDDQGHAEHGRRNPPDEGASDSVIPTHGTKAPHSSRGHSSGNKDSARRQAVPPLEVRRVLRAAEVEQMLSRLERLSLTNGVSLAAPSK</sequence>
<dbReference type="OrthoDB" id="263481at2759"/>
<feature type="compositionally biased region" description="Basic and acidic residues" evidence="5">
    <location>
        <begin position="277"/>
        <end position="286"/>
    </location>
</feature>
<reference evidence="8 9" key="1">
    <citation type="submission" date="2021-02" db="EMBL/GenBank/DDBJ databases">
        <title>Porcisia hertigi Genome sequencing and assembly.</title>
        <authorList>
            <person name="Almutairi H."/>
            <person name="Gatherer D."/>
        </authorList>
    </citation>
    <scope>NUCLEOTIDE SEQUENCE [LARGE SCALE GENOMIC DNA]</scope>
    <source>
        <strain evidence="8 9">C119</strain>
    </source>
</reference>
<feature type="compositionally biased region" description="Basic and acidic residues" evidence="5">
    <location>
        <begin position="517"/>
        <end position="529"/>
    </location>
</feature>
<dbReference type="GO" id="GO:0016020">
    <property type="term" value="C:membrane"/>
    <property type="evidence" value="ECO:0007669"/>
    <property type="project" value="UniProtKB-SubCell"/>
</dbReference>
<dbReference type="Pfam" id="PF08016">
    <property type="entry name" value="PKD_channel"/>
    <property type="match status" value="1"/>
</dbReference>
<keyword evidence="2 6" id="KW-0812">Transmembrane</keyword>
<dbReference type="Gene3D" id="1.10.287.70">
    <property type="match status" value="1"/>
</dbReference>
<dbReference type="Proteomes" id="UP000674318">
    <property type="component" value="Unassembled WGS sequence"/>
</dbReference>
<feature type="region of interest" description="Disordered" evidence="5">
    <location>
        <begin position="497"/>
        <end position="569"/>
    </location>
</feature>
<dbReference type="PANTHER" id="PTHR12127:SF22">
    <property type="entry name" value="POLYCYSTIN CATION CHANNEL PKD1_PKD2 DOMAIN-CONTAINING PROTEIN"/>
    <property type="match status" value="1"/>
</dbReference>
<evidence type="ECO:0000256" key="6">
    <source>
        <dbReference type="SAM" id="Phobius"/>
    </source>
</evidence>
<feature type="transmembrane region" description="Helical" evidence="6">
    <location>
        <begin position="307"/>
        <end position="327"/>
    </location>
</feature>
<gene>
    <name evidence="8" type="ORF">JKF63_04124</name>
</gene>
<dbReference type="GeneID" id="94290194"/>
<dbReference type="InterPro" id="IPR039031">
    <property type="entry name" value="Mucolipin"/>
</dbReference>
<dbReference type="AlphaFoldDB" id="A0A836HZ30"/>
<protein>
    <recommendedName>
        <fullName evidence="7">Polycystin cation channel PKD1/PKD2 domain-containing protein</fullName>
    </recommendedName>
</protein>
<keyword evidence="9" id="KW-1185">Reference proteome</keyword>
<keyword evidence="4 6" id="KW-0472">Membrane</keyword>
<evidence type="ECO:0000256" key="1">
    <source>
        <dbReference type="ARBA" id="ARBA00004141"/>
    </source>
</evidence>
<evidence type="ECO:0000256" key="3">
    <source>
        <dbReference type="ARBA" id="ARBA00022989"/>
    </source>
</evidence>
<name>A0A836HZ30_9TRYP</name>
<dbReference type="RefSeq" id="XP_067756301.1">
    <property type="nucleotide sequence ID" value="XM_067900117.1"/>
</dbReference>
<evidence type="ECO:0000313" key="9">
    <source>
        <dbReference type="Proteomes" id="UP000674318"/>
    </source>
</evidence>
<feature type="domain" description="Polycystin cation channel PKD1/PKD2" evidence="7">
    <location>
        <begin position="335"/>
        <end position="476"/>
    </location>
</feature>
<dbReference type="PANTHER" id="PTHR12127">
    <property type="entry name" value="MUCOLIPIN"/>
    <property type="match status" value="1"/>
</dbReference>
<feature type="transmembrane region" description="Helical" evidence="6">
    <location>
        <begin position="445"/>
        <end position="466"/>
    </location>
</feature>
<proteinExistence type="predicted"/>
<accession>A0A836HZ30</accession>
<comment type="subcellular location">
    <subcellularLocation>
        <location evidence="1">Membrane</location>
        <topology evidence="1">Multi-pass membrane protein</topology>
    </subcellularLocation>
</comment>
<evidence type="ECO:0000256" key="4">
    <source>
        <dbReference type="ARBA" id="ARBA00023136"/>
    </source>
</evidence>
<feature type="transmembrane region" description="Helical" evidence="6">
    <location>
        <begin position="238"/>
        <end position="256"/>
    </location>
</feature>
<comment type="caution">
    <text evidence="8">The sequence shown here is derived from an EMBL/GenBank/DDBJ whole genome shotgun (WGS) entry which is preliminary data.</text>
</comment>
<dbReference type="EMBL" id="JAFJZO010000026">
    <property type="protein sequence ID" value="KAG5501854.1"/>
    <property type="molecule type" value="Genomic_DNA"/>
</dbReference>
<feature type="transmembrane region" description="Helical" evidence="6">
    <location>
        <begin position="381"/>
        <end position="409"/>
    </location>
</feature>
<dbReference type="KEGG" id="phet:94290194"/>
<dbReference type="InterPro" id="IPR013122">
    <property type="entry name" value="PKD1_2_channel"/>
</dbReference>
<organism evidence="8 9">
    <name type="scientific">Porcisia hertigi</name>
    <dbReference type="NCBI Taxonomy" id="2761500"/>
    <lineage>
        <taxon>Eukaryota</taxon>
        <taxon>Discoba</taxon>
        <taxon>Euglenozoa</taxon>
        <taxon>Kinetoplastea</taxon>
        <taxon>Metakinetoplastina</taxon>
        <taxon>Trypanosomatida</taxon>
        <taxon>Trypanosomatidae</taxon>
        <taxon>Leishmaniinae</taxon>
        <taxon>Porcisia</taxon>
    </lineage>
</organism>
<evidence type="ECO:0000256" key="5">
    <source>
        <dbReference type="SAM" id="MobiDB-lite"/>
    </source>
</evidence>
<keyword evidence="3 6" id="KW-1133">Transmembrane helix</keyword>
<feature type="region of interest" description="Disordered" evidence="5">
    <location>
        <begin position="269"/>
        <end position="290"/>
    </location>
</feature>
<evidence type="ECO:0000259" key="7">
    <source>
        <dbReference type="Pfam" id="PF08016"/>
    </source>
</evidence>
<feature type="transmembrane region" description="Helical" evidence="6">
    <location>
        <begin position="339"/>
        <end position="369"/>
    </location>
</feature>
<evidence type="ECO:0000256" key="2">
    <source>
        <dbReference type="ARBA" id="ARBA00022692"/>
    </source>
</evidence>
<dbReference type="GO" id="GO:0072345">
    <property type="term" value="F:NAADP-sensitive calcium-release channel activity"/>
    <property type="evidence" value="ECO:0007669"/>
    <property type="project" value="TreeGrafter"/>
</dbReference>
<evidence type="ECO:0000313" key="8">
    <source>
        <dbReference type="EMBL" id="KAG5501854.1"/>
    </source>
</evidence>